<comment type="caution">
    <text evidence="3">The sequence shown here is derived from an EMBL/GenBank/DDBJ whole genome shotgun (WGS) entry which is preliminary data.</text>
</comment>
<feature type="domain" description="SCP" evidence="2">
    <location>
        <begin position="94"/>
        <end position="191"/>
    </location>
</feature>
<keyword evidence="4" id="KW-1185">Reference proteome</keyword>
<sequence length="222" mass="25349">MEKMNDKNRTRRKGMRKFAFFSFALIFLLACKPISDLVNPTQNRSERQERQSQAPVNPFSTGNHEYLKEVVGMINQERVTGRNCGNEIFELTGELEWDNDLAKAALDHAADLTFHPGMRGHVGSDSSRVRDRILRHTDKFGLAAENVILGRLKPENTVNIFFNSPGHCRNMMNHRYTHIGAAQHYNPETGRTATVYKIAHLRGKDVGPPRERKFVEMKDDGI</sequence>
<dbReference type="Pfam" id="PF00188">
    <property type="entry name" value="CAP"/>
    <property type="match status" value="1"/>
</dbReference>
<dbReference type="AlphaFoldDB" id="A0A951MD82"/>
<evidence type="ECO:0000313" key="3">
    <source>
        <dbReference type="EMBL" id="MBW3468297.1"/>
    </source>
</evidence>
<reference evidence="3 4" key="1">
    <citation type="journal article" date="2020" name="Syst. Appl. Microbiol.">
        <title>Arthrospiribacter ruber gen. nov., sp. nov., a novel bacterium isolated from Arthrospira cultures.</title>
        <authorList>
            <person name="Waleron M."/>
            <person name="Misztak A."/>
            <person name="Waleron M.M."/>
            <person name="Furmaniak M."/>
            <person name="Mrozik A."/>
            <person name="Waleron K."/>
        </authorList>
    </citation>
    <scope>NUCLEOTIDE SEQUENCE [LARGE SCALE GENOMIC DNA]</scope>
    <source>
        <strain evidence="3 4">DPMB0001</strain>
    </source>
</reference>
<dbReference type="PANTHER" id="PTHR31157">
    <property type="entry name" value="SCP DOMAIN-CONTAINING PROTEIN"/>
    <property type="match status" value="1"/>
</dbReference>
<feature type="region of interest" description="Disordered" evidence="1">
    <location>
        <begin position="40"/>
        <end position="61"/>
    </location>
</feature>
<evidence type="ECO:0000259" key="2">
    <source>
        <dbReference type="Pfam" id="PF00188"/>
    </source>
</evidence>
<dbReference type="EMBL" id="RPHB01000004">
    <property type="protein sequence ID" value="MBW3468297.1"/>
    <property type="molecule type" value="Genomic_DNA"/>
</dbReference>
<proteinExistence type="predicted"/>
<dbReference type="PANTHER" id="PTHR31157:SF1">
    <property type="entry name" value="SCP DOMAIN-CONTAINING PROTEIN"/>
    <property type="match status" value="1"/>
</dbReference>
<dbReference type="RefSeq" id="WP_219289361.1">
    <property type="nucleotide sequence ID" value="NZ_RPHB01000004.1"/>
</dbReference>
<evidence type="ECO:0000256" key="1">
    <source>
        <dbReference type="SAM" id="MobiDB-lite"/>
    </source>
</evidence>
<evidence type="ECO:0000313" key="4">
    <source>
        <dbReference type="Proteomes" id="UP000727490"/>
    </source>
</evidence>
<dbReference type="InterPro" id="IPR014044">
    <property type="entry name" value="CAP_dom"/>
</dbReference>
<dbReference type="CDD" id="cd05379">
    <property type="entry name" value="CAP_bacterial"/>
    <property type="match status" value="1"/>
</dbReference>
<gene>
    <name evidence="3" type="ORF">EGN73_10815</name>
</gene>
<name>A0A951MD82_9BACT</name>
<dbReference type="Proteomes" id="UP000727490">
    <property type="component" value="Unassembled WGS sequence"/>
</dbReference>
<dbReference type="PROSITE" id="PS51257">
    <property type="entry name" value="PROKAR_LIPOPROTEIN"/>
    <property type="match status" value="1"/>
</dbReference>
<organism evidence="3 4">
    <name type="scientific">Arthrospiribacter ruber</name>
    <dbReference type="NCBI Taxonomy" id="2487934"/>
    <lineage>
        <taxon>Bacteria</taxon>
        <taxon>Pseudomonadati</taxon>
        <taxon>Bacteroidota</taxon>
        <taxon>Cytophagia</taxon>
        <taxon>Cytophagales</taxon>
        <taxon>Cyclobacteriaceae</taxon>
        <taxon>Arthrospiribacter</taxon>
    </lineage>
</organism>
<accession>A0A951MD82</accession>
<protein>
    <submittedName>
        <fullName evidence="3">CAP domain-containing protein</fullName>
    </submittedName>
</protein>